<comment type="caution">
    <text evidence="4">The sequence shown here is derived from an EMBL/GenBank/DDBJ whole genome shotgun (WGS) entry which is preliminary data.</text>
</comment>
<dbReference type="Pfam" id="PF03884">
    <property type="entry name" value="YacG"/>
    <property type="match status" value="1"/>
</dbReference>
<feature type="binding site" evidence="3">
    <location>
        <position position="23"/>
    </location>
    <ligand>
        <name>Zn(2+)</name>
        <dbReference type="ChEBI" id="CHEBI:29105"/>
    </ligand>
</feature>
<dbReference type="RefSeq" id="WP_048853812.1">
    <property type="nucleotide sequence ID" value="NZ_BAMZ01000013.1"/>
</dbReference>
<dbReference type="STRING" id="1231343.Absy_013_014"/>
<dbReference type="GO" id="GO:0008270">
    <property type="term" value="F:zinc ion binding"/>
    <property type="evidence" value="ECO:0007669"/>
    <property type="project" value="UniProtKB-UniRule"/>
</dbReference>
<proteinExistence type="inferred from homology"/>
<evidence type="ECO:0000256" key="3">
    <source>
        <dbReference type="HAMAP-Rule" id="MF_00649"/>
    </source>
</evidence>
<dbReference type="PANTHER" id="PTHR36150:SF1">
    <property type="entry name" value="DNA GYRASE INHIBITOR YACG"/>
    <property type="match status" value="1"/>
</dbReference>
<dbReference type="InterPro" id="IPR013088">
    <property type="entry name" value="Znf_NHR/GATA"/>
</dbReference>
<keyword evidence="5" id="KW-1185">Reference proteome</keyword>
<comment type="similarity">
    <text evidence="3">Belongs to the DNA gyrase inhibitor YacG family.</text>
</comment>
<dbReference type="SUPFAM" id="SSF57716">
    <property type="entry name" value="Glucocorticoid receptor-like (DNA-binding domain)"/>
    <property type="match status" value="1"/>
</dbReference>
<comment type="subunit">
    <text evidence="3">Interacts with GyrB.</text>
</comment>
<dbReference type="Proteomes" id="UP000216033">
    <property type="component" value="Unassembled WGS sequence"/>
</dbReference>
<dbReference type="AlphaFoldDB" id="A0A270BQK8"/>
<dbReference type="HAMAP" id="MF_00649">
    <property type="entry name" value="DNA_gyrase_inhibitor_YacG"/>
    <property type="match status" value="1"/>
</dbReference>
<dbReference type="InterPro" id="IPR005584">
    <property type="entry name" value="DNA_gyrase_inhibitor_YacG"/>
</dbReference>
<name>A0A270BQK8_9PROT</name>
<reference evidence="4 5" key="1">
    <citation type="submission" date="2017-04" db="EMBL/GenBank/DDBJ databases">
        <title>Kefir bacterial isolates.</title>
        <authorList>
            <person name="Kim Y."/>
            <person name="Blasche S."/>
            <person name="Patil K.R."/>
        </authorList>
    </citation>
    <scope>NUCLEOTIDE SEQUENCE [LARGE SCALE GENOMIC DNA]</scope>
    <source>
        <strain evidence="4 5">KR-2</strain>
    </source>
</reference>
<evidence type="ECO:0000256" key="1">
    <source>
        <dbReference type="ARBA" id="ARBA00022723"/>
    </source>
</evidence>
<dbReference type="EMBL" id="NDFP01000003">
    <property type="protein sequence ID" value="PAL27300.1"/>
    <property type="molecule type" value="Genomic_DNA"/>
</dbReference>
<comment type="function">
    <text evidence="3">Inhibits all the catalytic activities of DNA gyrase by preventing its interaction with DNA. Acts by binding directly to the C-terminal domain of GyrB, which probably disrupts DNA binding by the gyrase.</text>
</comment>
<comment type="cofactor">
    <cofactor evidence="3">
        <name>Zn(2+)</name>
        <dbReference type="ChEBI" id="CHEBI:29105"/>
    </cofactor>
    <text evidence="3">Binds 1 zinc ion.</text>
</comment>
<organism evidence="4 5">
    <name type="scientific">Acetobacter syzygii</name>
    <dbReference type="NCBI Taxonomy" id="146476"/>
    <lineage>
        <taxon>Bacteria</taxon>
        <taxon>Pseudomonadati</taxon>
        <taxon>Pseudomonadota</taxon>
        <taxon>Alphaproteobacteria</taxon>
        <taxon>Acetobacterales</taxon>
        <taxon>Acetobacteraceae</taxon>
        <taxon>Acetobacter</taxon>
    </lineage>
</organism>
<dbReference type="GO" id="GO:0008657">
    <property type="term" value="F:DNA topoisomerase type II (double strand cut, ATP-hydrolyzing) inhibitor activity"/>
    <property type="evidence" value="ECO:0007669"/>
    <property type="project" value="UniProtKB-UniRule"/>
</dbReference>
<evidence type="ECO:0000313" key="5">
    <source>
        <dbReference type="Proteomes" id="UP000216033"/>
    </source>
</evidence>
<keyword evidence="1 3" id="KW-0479">Metal-binding</keyword>
<feature type="binding site" evidence="3">
    <location>
        <position position="11"/>
    </location>
    <ligand>
        <name>Zn(2+)</name>
        <dbReference type="ChEBI" id="CHEBI:29105"/>
    </ligand>
</feature>
<protein>
    <recommendedName>
        <fullName evidence="3">DNA gyrase inhibitor YacG</fullName>
    </recommendedName>
</protein>
<dbReference type="PANTHER" id="PTHR36150">
    <property type="entry name" value="DNA GYRASE INHIBITOR YACG"/>
    <property type="match status" value="1"/>
</dbReference>
<feature type="binding site" evidence="3">
    <location>
        <position position="27"/>
    </location>
    <ligand>
        <name>Zn(2+)</name>
        <dbReference type="ChEBI" id="CHEBI:29105"/>
    </ligand>
</feature>
<dbReference type="Gene3D" id="3.30.50.10">
    <property type="entry name" value="Erythroid Transcription Factor GATA-1, subunit A"/>
    <property type="match status" value="1"/>
</dbReference>
<gene>
    <name evidence="3" type="primary">yacG</name>
    <name evidence="4" type="ORF">B9K05_04925</name>
</gene>
<evidence type="ECO:0000313" key="4">
    <source>
        <dbReference type="EMBL" id="PAL27300.1"/>
    </source>
</evidence>
<sequence>MTTQSAKCPICGQPSAPAYRPFCSQRCADVDLGRWFGGNYRIAGEATPQDESEKAEINDKT</sequence>
<dbReference type="GO" id="GO:0006355">
    <property type="term" value="P:regulation of DNA-templated transcription"/>
    <property type="evidence" value="ECO:0007669"/>
    <property type="project" value="InterPro"/>
</dbReference>
<dbReference type="OrthoDB" id="9809663at2"/>
<keyword evidence="2 3" id="KW-0862">Zinc</keyword>
<evidence type="ECO:0000256" key="2">
    <source>
        <dbReference type="ARBA" id="ARBA00022833"/>
    </source>
</evidence>
<feature type="binding site" evidence="3">
    <location>
        <position position="8"/>
    </location>
    <ligand>
        <name>Zn(2+)</name>
        <dbReference type="ChEBI" id="CHEBI:29105"/>
    </ligand>
</feature>
<dbReference type="GeneID" id="98302422"/>
<accession>A0A270BQK8</accession>